<dbReference type="eggNOG" id="ENOG5031DRZ">
    <property type="taxonomic scope" value="Bacteria"/>
</dbReference>
<evidence type="ECO:0000313" key="1">
    <source>
        <dbReference type="EMBL" id="SDS47308.1"/>
    </source>
</evidence>
<keyword evidence="2" id="KW-1185">Reference proteome</keyword>
<reference evidence="1 2" key="1">
    <citation type="submission" date="2016-10" db="EMBL/GenBank/DDBJ databases">
        <authorList>
            <person name="de Groot N.N."/>
        </authorList>
    </citation>
    <scope>NUCLEOTIDE SEQUENCE [LARGE SCALE GENOMIC DNA]</scope>
    <source>
        <strain evidence="1 2">DSM 45434</strain>
    </source>
</reference>
<sequence>MTPETSATSATPTTTPTPAAAERFGVLVQPDCDYRRVIFRPEDASRLIGAVEAAATTAAAFEQEGERYALFFDPLADTQGGEPNPVASLARNTADTANPEFLADPTRAICGSVLFAAQEGGNLGEATVEAIAQAVRAVSNYRADNEDEYELWRNAVVNRREAE</sequence>
<evidence type="ECO:0000313" key="2">
    <source>
        <dbReference type="Proteomes" id="UP000182237"/>
    </source>
</evidence>
<name>A0A1H1SHK7_9CORY</name>
<dbReference type="AlphaFoldDB" id="A0A1H1SHK7"/>
<organism evidence="1 2">
    <name type="scientific">Corynebacterium timonense</name>
    <dbReference type="NCBI Taxonomy" id="441500"/>
    <lineage>
        <taxon>Bacteria</taxon>
        <taxon>Bacillati</taxon>
        <taxon>Actinomycetota</taxon>
        <taxon>Actinomycetes</taxon>
        <taxon>Mycobacteriales</taxon>
        <taxon>Corynebacteriaceae</taxon>
        <taxon>Corynebacterium</taxon>
    </lineage>
</organism>
<dbReference type="RefSeq" id="WP_019194009.1">
    <property type="nucleotide sequence ID" value="NZ_LT629765.1"/>
</dbReference>
<dbReference type="STRING" id="1203190.GCA_000312345_01174"/>
<dbReference type="EMBL" id="LT629765">
    <property type="protein sequence ID" value="SDS47308.1"/>
    <property type="molecule type" value="Genomic_DNA"/>
</dbReference>
<proteinExistence type="predicted"/>
<accession>A0A1H1SHK7</accession>
<dbReference type="Proteomes" id="UP000182237">
    <property type="component" value="Chromosome I"/>
</dbReference>
<gene>
    <name evidence="1" type="ORF">SAMN04488539_1743</name>
</gene>
<protein>
    <submittedName>
        <fullName evidence="1">Uncharacterized protein</fullName>
    </submittedName>
</protein>